<protein>
    <recommendedName>
        <fullName evidence="3">DUF4815 domain-containing protein</fullName>
    </recommendedName>
</protein>
<sequence length="419" mass="44027">MVSYAEKSYDQMCLMVARETEYGEDAGPTAAANAILAMNVKIAPMVQEMIERAYYKPFWGRRPQLATGRHLTIDYEIELAGAGTAGTAPAYDAILRMGAWARTLVTGTATIAAAAVPATDAVGRFTFARTTKYAGLYRRTATLTCTTGGGSGVAAFTVTAASTPADSAYNQTAVVMTTASPFALPNGAVITPSAIGTDFETGDVLTIALTPERAAYTPVSAAVESCTQLLNMDGTLHKGLGCRASVSLKVSASTFPVLMVKSFGLFVPVTGASLPTDADYSGFKDPEESNPDTVPAFLIDGYEPAFSELSIDTGTKVGHRQVVNKAAIRSSGRDATGQLTIDEPPIGEKDFYALAEDSTHRSTLWLRQGTVAGSIIDIEAPAVQVDGVEKSDDDNVTQLQMKLGFLPVAGNDELTLSIG</sequence>
<keyword evidence="2" id="KW-1185">Reference proteome</keyword>
<evidence type="ECO:0008006" key="3">
    <source>
        <dbReference type="Google" id="ProtNLM"/>
    </source>
</evidence>
<name>A0ABX2T771_9PROT</name>
<organism evidence="1 2">
    <name type="scientific">Azospirillum oleiclasticum</name>
    <dbReference type="NCBI Taxonomy" id="2735135"/>
    <lineage>
        <taxon>Bacteria</taxon>
        <taxon>Pseudomonadati</taxon>
        <taxon>Pseudomonadota</taxon>
        <taxon>Alphaproteobacteria</taxon>
        <taxon>Rhodospirillales</taxon>
        <taxon>Azospirillaceae</taxon>
        <taxon>Azospirillum</taxon>
    </lineage>
</organism>
<dbReference type="Proteomes" id="UP000584642">
    <property type="component" value="Unassembled WGS sequence"/>
</dbReference>
<evidence type="ECO:0000313" key="1">
    <source>
        <dbReference type="EMBL" id="NYZ20049.1"/>
    </source>
</evidence>
<comment type="caution">
    <text evidence="1">The sequence shown here is derived from an EMBL/GenBank/DDBJ whole genome shotgun (WGS) entry which is preliminary data.</text>
</comment>
<evidence type="ECO:0000313" key="2">
    <source>
        <dbReference type="Proteomes" id="UP000584642"/>
    </source>
</evidence>
<gene>
    <name evidence="1" type="ORF">HND93_10015</name>
</gene>
<reference evidence="1 2" key="1">
    <citation type="submission" date="2020-05" db="EMBL/GenBank/DDBJ databases">
        <title>Azospirillum oleiclasticum sp. nov, a nitrogen-fixing and heavy crude oil-emulsifying bacterium isolated from the crude oil of Yumen Oilfield.</title>
        <authorList>
            <person name="Wu D."/>
            <person name="Cai M."/>
            <person name="Zhang X."/>
        </authorList>
    </citation>
    <scope>NUCLEOTIDE SEQUENCE [LARGE SCALE GENOMIC DNA]</scope>
    <source>
        <strain evidence="1 2">ROY-1-1-2</strain>
    </source>
</reference>
<dbReference type="RefSeq" id="WP_180281816.1">
    <property type="nucleotide sequence ID" value="NZ_JABFDB010000005.1"/>
</dbReference>
<proteinExistence type="predicted"/>
<accession>A0ABX2T771</accession>
<dbReference type="EMBL" id="JABFDB010000005">
    <property type="protein sequence ID" value="NYZ20049.1"/>
    <property type="molecule type" value="Genomic_DNA"/>
</dbReference>